<reference evidence="1" key="2">
    <citation type="submission" date="2016-05" db="EMBL/GenBank/DDBJ databases">
        <title>Comparative analysis highlights variable genome content of wheat rusts and divergence of the mating loci.</title>
        <authorList>
            <person name="Cuomo C.A."/>
            <person name="Bakkeren G."/>
            <person name="Szabo L."/>
            <person name="Khalil H."/>
            <person name="Joly D."/>
            <person name="Goldberg J."/>
            <person name="Young S."/>
            <person name="Zeng Q."/>
            <person name="Fellers J."/>
        </authorList>
    </citation>
    <scope>NUCLEOTIDE SEQUENCE [LARGE SCALE GENOMIC DNA]</scope>
    <source>
        <strain evidence="1">1-1 BBBD Race 1</strain>
    </source>
</reference>
<evidence type="ECO:0000313" key="2">
    <source>
        <dbReference type="EnsemblFungi" id="PTTG_09089-t43_1-p1"/>
    </source>
</evidence>
<accession>A0A0C4F7F6</accession>
<keyword evidence="3" id="KW-1185">Reference proteome</keyword>
<name>A0A0C4F7F6_PUCT1</name>
<dbReference type="OMA" id="DTHIHIA"/>
<dbReference type="OrthoDB" id="5397701at2759"/>
<dbReference type="AlphaFoldDB" id="A0A0C4F7F6"/>
<dbReference type="PANTHER" id="PTHR37331:SF1">
    <property type="entry name" value="YALI0F11671P"/>
    <property type="match status" value="1"/>
</dbReference>
<dbReference type="VEuPathDB" id="FungiDB:PTTG_09089"/>
<evidence type="ECO:0000313" key="3">
    <source>
        <dbReference type="Proteomes" id="UP000005240"/>
    </source>
</evidence>
<dbReference type="EnsemblFungi" id="PTTG_09089-t43_1">
    <property type="protein sequence ID" value="PTTG_09089-t43_1-p1"/>
    <property type="gene ID" value="PTTG_09089"/>
</dbReference>
<dbReference type="PANTHER" id="PTHR37331">
    <property type="entry name" value="YALI0F11671P"/>
    <property type="match status" value="1"/>
</dbReference>
<sequence>MHGEKVGWSKSGVLAEYHQSMRLIIARYAHRGTASVKTPSSSRSFLTSTTSRAAQQVTGYTGSTPLYHHQPSGQLSFLDTPPVYSGSPTVLGTLSAQGNFQTNPSFVDLLHSVFSGVYLDDPHVRDLAVSRKSASADSYLHVLGARTKTQNISDRDPASIIFSFLAQSTTGLPVPDTYEPNPALRIYTPLDGFLVFPPSLHQALLRGCKVARNIEEDSMK</sequence>
<dbReference type="Proteomes" id="UP000005240">
    <property type="component" value="Unassembled WGS sequence"/>
</dbReference>
<proteinExistence type="predicted"/>
<evidence type="ECO:0000313" key="1">
    <source>
        <dbReference type="EMBL" id="OAV97649.1"/>
    </source>
</evidence>
<reference evidence="2 3" key="3">
    <citation type="journal article" date="2017" name="G3 (Bethesda)">
        <title>Comparative analysis highlights variable genome content of wheat rusts and divergence of the mating loci.</title>
        <authorList>
            <person name="Cuomo C.A."/>
            <person name="Bakkeren G."/>
            <person name="Khalil H.B."/>
            <person name="Panwar V."/>
            <person name="Joly D."/>
            <person name="Linning R."/>
            <person name="Sakthikumar S."/>
            <person name="Song X."/>
            <person name="Adiconis X."/>
            <person name="Fan L."/>
            <person name="Goldberg J.M."/>
            <person name="Levin J.Z."/>
            <person name="Young S."/>
            <person name="Zeng Q."/>
            <person name="Anikster Y."/>
            <person name="Bruce M."/>
            <person name="Wang M."/>
            <person name="Yin C."/>
            <person name="McCallum B."/>
            <person name="Szabo L.J."/>
            <person name="Hulbert S."/>
            <person name="Chen X."/>
            <person name="Fellers J.P."/>
        </authorList>
    </citation>
    <scope>NUCLEOTIDE SEQUENCE</scope>
    <source>
        <strain evidence="2">isolate 1-1 / race 1 (BBBD)</strain>
        <strain evidence="3">Isolate 1-1 / race 1 (BBBD)</strain>
    </source>
</reference>
<dbReference type="EMBL" id="ADAS02000011">
    <property type="protein sequence ID" value="OAV97649.1"/>
    <property type="molecule type" value="Genomic_DNA"/>
</dbReference>
<reference evidence="2" key="4">
    <citation type="submission" date="2025-05" db="UniProtKB">
        <authorList>
            <consortium name="EnsemblFungi"/>
        </authorList>
    </citation>
    <scope>IDENTIFICATION</scope>
    <source>
        <strain evidence="2">isolate 1-1 / race 1 (BBBD)</strain>
    </source>
</reference>
<organism evidence="1">
    <name type="scientific">Puccinia triticina (isolate 1-1 / race 1 (BBBD))</name>
    <name type="common">Brown leaf rust fungus</name>
    <dbReference type="NCBI Taxonomy" id="630390"/>
    <lineage>
        <taxon>Eukaryota</taxon>
        <taxon>Fungi</taxon>
        <taxon>Dikarya</taxon>
        <taxon>Basidiomycota</taxon>
        <taxon>Pucciniomycotina</taxon>
        <taxon>Pucciniomycetes</taxon>
        <taxon>Pucciniales</taxon>
        <taxon>Pucciniaceae</taxon>
        <taxon>Puccinia</taxon>
    </lineage>
</organism>
<protein>
    <submittedName>
        <fullName evidence="1 2">Uncharacterized protein</fullName>
    </submittedName>
</protein>
<dbReference type="STRING" id="630390.A0A0C4F7F6"/>
<gene>
    <name evidence="1" type="ORF">PTTG_09089</name>
</gene>
<reference evidence="1" key="1">
    <citation type="submission" date="2009-11" db="EMBL/GenBank/DDBJ databases">
        <authorList>
            <consortium name="The Broad Institute Genome Sequencing Platform"/>
            <person name="Ward D."/>
            <person name="Feldgarden M."/>
            <person name="Earl A."/>
            <person name="Young S.K."/>
            <person name="Zeng Q."/>
            <person name="Koehrsen M."/>
            <person name="Alvarado L."/>
            <person name="Berlin A."/>
            <person name="Bochicchio J."/>
            <person name="Borenstein D."/>
            <person name="Chapman S.B."/>
            <person name="Chen Z."/>
            <person name="Engels R."/>
            <person name="Freedman E."/>
            <person name="Gellesch M."/>
            <person name="Goldberg J."/>
            <person name="Griggs A."/>
            <person name="Gujja S."/>
            <person name="Heilman E."/>
            <person name="Heiman D."/>
            <person name="Hepburn T."/>
            <person name="Howarth C."/>
            <person name="Jen D."/>
            <person name="Larson L."/>
            <person name="Lewis B."/>
            <person name="Mehta T."/>
            <person name="Park D."/>
            <person name="Pearson M."/>
            <person name="Roberts A."/>
            <person name="Saif S."/>
            <person name="Shea T."/>
            <person name="Shenoy N."/>
            <person name="Sisk P."/>
            <person name="Stolte C."/>
            <person name="Sykes S."/>
            <person name="Thomson T."/>
            <person name="Walk T."/>
            <person name="White J."/>
            <person name="Yandava C."/>
            <person name="Izard J."/>
            <person name="Baranova O.V."/>
            <person name="Blanton J.M."/>
            <person name="Tanner A.C."/>
            <person name="Dewhirst F.E."/>
            <person name="Haas B."/>
            <person name="Nusbaum C."/>
            <person name="Birren B."/>
        </authorList>
    </citation>
    <scope>NUCLEOTIDE SEQUENCE [LARGE SCALE GENOMIC DNA]</scope>
    <source>
        <strain evidence="1">1-1 BBBD Race 1</strain>
    </source>
</reference>